<feature type="region of interest" description="Disordered" evidence="1">
    <location>
        <begin position="1"/>
        <end position="162"/>
    </location>
</feature>
<sequence>MSGRGRGSAGARGRRSRGFVFARSPGCGRRPAARRDTRPVRRGAGGGSGGPCEEPAGRGARPPRSRCGLKACAAGTRRRRSSRTSWTGSASTSRISSWRPGTTGAEPGRAGGGREPEDAGYPLASADALGARALSRQGRRQAHHQRPGGDPRPKARLPGPAAAAALPGAGRRLLRMAPGGPFPNANALHAQERTTLRLRRPLGPLAPARRLAALFVHHRHHEPQQRPRTGAQPDAGHAAPRRRGQVARSRHHGPRCTVAVAEALSRRVDGGVLRLAGRELSND</sequence>
<feature type="compositionally biased region" description="Basic residues" evidence="1">
    <location>
        <begin position="137"/>
        <end position="146"/>
    </location>
</feature>
<feature type="compositionally biased region" description="Low complexity" evidence="1">
    <location>
        <begin position="83"/>
        <end position="108"/>
    </location>
</feature>
<feature type="compositionally biased region" description="Gly residues" evidence="1">
    <location>
        <begin position="1"/>
        <end position="10"/>
    </location>
</feature>
<dbReference type="AlphaFoldDB" id="A0AA35VZU0"/>
<feature type="compositionally biased region" description="Low complexity" evidence="1">
    <location>
        <begin position="51"/>
        <end position="62"/>
    </location>
</feature>
<evidence type="ECO:0000256" key="1">
    <source>
        <dbReference type="SAM" id="MobiDB-lite"/>
    </source>
</evidence>
<evidence type="ECO:0000313" key="3">
    <source>
        <dbReference type="Proteomes" id="UP001174909"/>
    </source>
</evidence>
<accession>A0AA35VZU0</accession>
<comment type="caution">
    <text evidence="2">The sequence shown here is derived from an EMBL/GenBank/DDBJ whole genome shotgun (WGS) entry which is preliminary data.</text>
</comment>
<keyword evidence="3" id="KW-1185">Reference proteome</keyword>
<organism evidence="2 3">
    <name type="scientific">Geodia barretti</name>
    <name type="common">Barrett's horny sponge</name>
    <dbReference type="NCBI Taxonomy" id="519541"/>
    <lineage>
        <taxon>Eukaryota</taxon>
        <taxon>Metazoa</taxon>
        <taxon>Porifera</taxon>
        <taxon>Demospongiae</taxon>
        <taxon>Heteroscleromorpha</taxon>
        <taxon>Tetractinellida</taxon>
        <taxon>Astrophorina</taxon>
        <taxon>Geodiidae</taxon>
        <taxon>Geodia</taxon>
    </lineage>
</organism>
<protein>
    <submittedName>
        <fullName evidence="2">Uncharacterized protein</fullName>
    </submittedName>
</protein>
<feature type="compositionally biased region" description="Basic residues" evidence="1">
    <location>
        <begin position="239"/>
        <end position="254"/>
    </location>
</feature>
<proteinExistence type="predicted"/>
<name>A0AA35VZU0_GEOBA</name>
<gene>
    <name evidence="2" type="ORF">GBAR_LOCUS114</name>
</gene>
<feature type="region of interest" description="Disordered" evidence="1">
    <location>
        <begin position="219"/>
        <end position="254"/>
    </location>
</feature>
<dbReference type="EMBL" id="CASHTH010000019">
    <property type="protein sequence ID" value="CAI7989079.1"/>
    <property type="molecule type" value="Genomic_DNA"/>
</dbReference>
<dbReference type="Proteomes" id="UP001174909">
    <property type="component" value="Unassembled WGS sequence"/>
</dbReference>
<reference evidence="2" key="1">
    <citation type="submission" date="2023-03" db="EMBL/GenBank/DDBJ databases">
        <authorList>
            <person name="Steffen K."/>
            <person name="Cardenas P."/>
        </authorList>
    </citation>
    <scope>NUCLEOTIDE SEQUENCE</scope>
</reference>
<evidence type="ECO:0000313" key="2">
    <source>
        <dbReference type="EMBL" id="CAI7989079.1"/>
    </source>
</evidence>